<keyword evidence="8" id="KW-1185">Reference proteome</keyword>
<dbReference type="SUPFAM" id="SSF53098">
    <property type="entry name" value="Ribonuclease H-like"/>
    <property type="match status" value="1"/>
</dbReference>
<evidence type="ECO:0000256" key="4">
    <source>
        <dbReference type="ARBA" id="ARBA00022833"/>
    </source>
</evidence>
<dbReference type="AlphaFoldDB" id="A0A8K0G7R1"/>
<evidence type="ECO:0000256" key="3">
    <source>
        <dbReference type="ARBA" id="ARBA00022771"/>
    </source>
</evidence>
<evidence type="ECO:0000256" key="2">
    <source>
        <dbReference type="ARBA" id="ARBA00022723"/>
    </source>
</evidence>
<dbReference type="GO" id="GO:0005634">
    <property type="term" value="C:nucleus"/>
    <property type="evidence" value="ECO:0007669"/>
    <property type="project" value="UniProtKB-SubCell"/>
</dbReference>
<dbReference type="GO" id="GO:0008270">
    <property type="term" value="F:zinc ion binding"/>
    <property type="evidence" value="ECO:0007669"/>
    <property type="project" value="UniProtKB-KW"/>
</dbReference>
<name>A0A8K0G7R1_IGNLU</name>
<dbReference type="EMBL" id="VTPC01069374">
    <property type="protein sequence ID" value="KAF2889229.1"/>
    <property type="molecule type" value="Genomic_DNA"/>
</dbReference>
<accession>A0A8K0G7R1</accession>
<protein>
    <recommendedName>
        <fullName evidence="6">HAT C-terminal dimerisation domain-containing protein</fullName>
    </recommendedName>
</protein>
<evidence type="ECO:0000259" key="6">
    <source>
        <dbReference type="Pfam" id="PF05699"/>
    </source>
</evidence>
<comment type="caution">
    <text evidence="7">The sequence shown here is derived from an EMBL/GenBank/DDBJ whole genome shotgun (WGS) entry which is preliminary data.</text>
</comment>
<gene>
    <name evidence="7" type="ORF">ILUMI_16944</name>
</gene>
<dbReference type="Pfam" id="PF05699">
    <property type="entry name" value="Dimer_Tnp_hAT"/>
    <property type="match status" value="1"/>
</dbReference>
<proteinExistence type="predicted"/>
<dbReference type="InterPro" id="IPR008906">
    <property type="entry name" value="HATC_C_dom"/>
</dbReference>
<evidence type="ECO:0000313" key="7">
    <source>
        <dbReference type="EMBL" id="KAF2889229.1"/>
    </source>
</evidence>
<keyword evidence="5" id="KW-0539">Nucleus</keyword>
<keyword evidence="4" id="KW-0862">Zinc</keyword>
<dbReference type="OrthoDB" id="6705107at2759"/>
<dbReference type="Proteomes" id="UP000801492">
    <property type="component" value="Unassembled WGS sequence"/>
</dbReference>
<organism evidence="7 8">
    <name type="scientific">Ignelater luminosus</name>
    <name type="common">Cucubano</name>
    <name type="synonym">Pyrophorus luminosus</name>
    <dbReference type="NCBI Taxonomy" id="2038154"/>
    <lineage>
        <taxon>Eukaryota</taxon>
        <taxon>Metazoa</taxon>
        <taxon>Ecdysozoa</taxon>
        <taxon>Arthropoda</taxon>
        <taxon>Hexapoda</taxon>
        <taxon>Insecta</taxon>
        <taxon>Pterygota</taxon>
        <taxon>Neoptera</taxon>
        <taxon>Endopterygota</taxon>
        <taxon>Coleoptera</taxon>
        <taxon>Polyphaga</taxon>
        <taxon>Elateriformia</taxon>
        <taxon>Elateroidea</taxon>
        <taxon>Elateridae</taxon>
        <taxon>Agrypninae</taxon>
        <taxon>Pyrophorini</taxon>
        <taxon>Ignelater</taxon>
    </lineage>
</organism>
<evidence type="ECO:0000256" key="5">
    <source>
        <dbReference type="ARBA" id="ARBA00023242"/>
    </source>
</evidence>
<dbReference type="InterPro" id="IPR052035">
    <property type="entry name" value="ZnF_BED_domain_contain"/>
</dbReference>
<dbReference type="GO" id="GO:0046983">
    <property type="term" value="F:protein dimerization activity"/>
    <property type="evidence" value="ECO:0007669"/>
    <property type="project" value="InterPro"/>
</dbReference>
<keyword evidence="2" id="KW-0479">Metal-binding</keyword>
<feature type="domain" description="HAT C-terminal dimerisation" evidence="6">
    <location>
        <begin position="293"/>
        <end position="372"/>
    </location>
</feature>
<evidence type="ECO:0000256" key="1">
    <source>
        <dbReference type="ARBA" id="ARBA00004123"/>
    </source>
</evidence>
<evidence type="ECO:0000313" key="8">
    <source>
        <dbReference type="Proteomes" id="UP000801492"/>
    </source>
</evidence>
<dbReference type="InterPro" id="IPR012337">
    <property type="entry name" value="RNaseH-like_sf"/>
</dbReference>
<sequence>MKKGVNLLNVKHIDCASHKIQNVLKEAMKAQETVVAPITKCKKMATHFHHSTTAQDELANIQKRFNQKPLKIIQEYATRWNSSFYMLERILQVKESLCLYASTNNKIPQLTSEEWMIIEKLIGLLRLFEEVTKELSAADVSISSVIPLIATLEKIVNDLDSSDEHIGDTITVLKDELIRKFSGLENEILFATATVIEPIYKIKFFKNTSTKERVIQHILDLLGDSQTDVSSNSRCPNAKRVRLNETEDSETHKGVSLKETMSLLMDTSDSEEEDDMPLLTFQNPVHLLIRKTLTEYSAEKRVANDVDPLTWWKVNKERYGLLFPVVRHYLVTPPTSVPSERMFSGAGLLYTPHRNRLEGEKVSKLLFLKFNITLLKFNY</sequence>
<dbReference type="PANTHER" id="PTHR46481:SF10">
    <property type="entry name" value="ZINC FINGER BED DOMAIN-CONTAINING PROTEIN 39"/>
    <property type="match status" value="1"/>
</dbReference>
<comment type="subcellular location">
    <subcellularLocation>
        <location evidence="1">Nucleus</location>
    </subcellularLocation>
</comment>
<reference evidence="7" key="1">
    <citation type="submission" date="2019-08" db="EMBL/GenBank/DDBJ databases">
        <title>The genome of the North American firefly Photinus pyralis.</title>
        <authorList>
            <consortium name="Photinus pyralis genome working group"/>
            <person name="Fallon T.R."/>
            <person name="Sander Lower S.E."/>
            <person name="Weng J.-K."/>
        </authorList>
    </citation>
    <scope>NUCLEOTIDE SEQUENCE</scope>
    <source>
        <strain evidence="7">TRF0915ILg1</strain>
        <tissue evidence="7">Whole body</tissue>
    </source>
</reference>
<keyword evidence="3" id="KW-0863">Zinc-finger</keyword>
<dbReference type="PANTHER" id="PTHR46481">
    <property type="entry name" value="ZINC FINGER BED DOMAIN-CONTAINING PROTEIN 4"/>
    <property type="match status" value="1"/>
</dbReference>